<evidence type="ECO:0000256" key="4">
    <source>
        <dbReference type="ARBA" id="ARBA00022989"/>
    </source>
</evidence>
<feature type="transmembrane region" description="Helical" evidence="6">
    <location>
        <begin position="21"/>
        <end position="49"/>
    </location>
</feature>
<organism evidence="7 8">
    <name type="scientific">Phenylobacterium parvum</name>
    <dbReference type="NCBI Taxonomy" id="2201350"/>
    <lineage>
        <taxon>Bacteria</taxon>
        <taxon>Pseudomonadati</taxon>
        <taxon>Pseudomonadota</taxon>
        <taxon>Alphaproteobacteria</taxon>
        <taxon>Caulobacterales</taxon>
        <taxon>Caulobacteraceae</taxon>
        <taxon>Phenylobacterium</taxon>
    </lineage>
</organism>
<keyword evidence="4 6" id="KW-1133">Transmembrane helix</keyword>
<feature type="transmembrane region" description="Helical" evidence="6">
    <location>
        <begin position="203"/>
        <end position="226"/>
    </location>
</feature>
<feature type="transmembrane region" description="Helical" evidence="6">
    <location>
        <begin position="130"/>
        <end position="153"/>
    </location>
</feature>
<dbReference type="GO" id="GO:0005886">
    <property type="term" value="C:plasma membrane"/>
    <property type="evidence" value="ECO:0007669"/>
    <property type="project" value="UniProtKB-SubCell"/>
</dbReference>
<proteinExistence type="predicted"/>
<keyword evidence="5 6" id="KW-0472">Membrane</keyword>
<keyword evidence="3 6" id="KW-0812">Transmembrane</keyword>
<evidence type="ECO:0000313" key="8">
    <source>
        <dbReference type="Proteomes" id="UP000247763"/>
    </source>
</evidence>
<evidence type="ECO:0000313" key="7">
    <source>
        <dbReference type="EMBL" id="AWM77446.1"/>
    </source>
</evidence>
<accession>A0A2Z3HTD3</accession>
<feature type="transmembrane region" description="Helical" evidence="6">
    <location>
        <begin position="173"/>
        <end position="191"/>
    </location>
</feature>
<evidence type="ECO:0000256" key="5">
    <source>
        <dbReference type="ARBA" id="ARBA00023136"/>
    </source>
</evidence>
<evidence type="ECO:0000256" key="2">
    <source>
        <dbReference type="ARBA" id="ARBA00022475"/>
    </source>
</evidence>
<dbReference type="RefSeq" id="WP_110450013.1">
    <property type="nucleotide sequence ID" value="NZ_CP029479.1"/>
</dbReference>
<protein>
    <submittedName>
        <fullName evidence="7">YihY/virulence factor BrkB family protein</fullName>
    </submittedName>
</protein>
<dbReference type="KEGG" id="phb:HYN04_06515"/>
<dbReference type="PANTHER" id="PTHR30213">
    <property type="entry name" value="INNER MEMBRANE PROTEIN YHJD"/>
    <property type="match status" value="1"/>
</dbReference>
<name>A0A2Z3HTD3_9CAUL</name>
<dbReference type="Proteomes" id="UP000247763">
    <property type="component" value="Chromosome"/>
</dbReference>
<reference evidence="8" key="1">
    <citation type="submission" date="2018-05" db="EMBL/GenBank/DDBJ databases">
        <title>Genome sequencing of Phenylobacterium sp. HYN0004.</title>
        <authorList>
            <person name="Yi H."/>
            <person name="Baek C."/>
        </authorList>
    </citation>
    <scope>NUCLEOTIDE SEQUENCE [LARGE SCALE GENOMIC DNA]</scope>
    <source>
        <strain evidence="8">HYN0004</strain>
    </source>
</reference>
<dbReference type="AlphaFoldDB" id="A0A2Z3HTD3"/>
<dbReference type="InterPro" id="IPR017039">
    <property type="entry name" value="Virul_fac_BrkB"/>
</dbReference>
<dbReference type="EMBL" id="CP029479">
    <property type="protein sequence ID" value="AWM77446.1"/>
    <property type="molecule type" value="Genomic_DNA"/>
</dbReference>
<evidence type="ECO:0000256" key="6">
    <source>
        <dbReference type="SAM" id="Phobius"/>
    </source>
</evidence>
<dbReference type="OrthoDB" id="9781030at2"/>
<dbReference type="Pfam" id="PF03631">
    <property type="entry name" value="Virul_fac_BrkB"/>
    <property type="match status" value="1"/>
</dbReference>
<comment type="subcellular location">
    <subcellularLocation>
        <location evidence="1">Cell membrane</location>
        <topology evidence="1">Multi-pass membrane protein</topology>
    </subcellularLocation>
</comment>
<gene>
    <name evidence="7" type="ORF">HYN04_06515</name>
</gene>
<keyword evidence="2" id="KW-1003">Cell membrane</keyword>
<sequence length="275" mass="28394">MGALAGVLWRSLGRLWGRDMMLFVGGVSFFVMLATFPGLMLLVGLYGLVLTPEAAADQAERLAALMPGGARELVASELRRLAHAPAGAVSAQSGLALLVALYAAHRGFKALIAGLSFVHDEEAPHGLIRFNLLALGLLAAAFLALPALSAAFLAFQVVGATLGIKLLGAQGQWLGAGSGVILALTLIYRFAMSSRPVLWRASLAGAVSATALTLAASWGAALYVNASKGLGAAYGSVTAVVILLIWLSWSVQAIFFGGALATEMERYLEGEPASG</sequence>
<evidence type="ECO:0000256" key="3">
    <source>
        <dbReference type="ARBA" id="ARBA00022692"/>
    </source>
</evidence>
<dbReference type="PIRSF" id="PIRSF035875">
    <property type="entry name" value="RNase_BN"/>
    <property type="match status" value="1"/>
</dbReference>
<dbReference type="PANTHER" id="PTHR30213:SF0">
    <property type="entry name" value="UPF0761 MEMBRANE PROTEIN YIHY"/>
    <property type="match status" value="1"/>
</dbReference>
<feature type="transmembrane region" description="Helical" evidence="6">
    <location>
        <begin position="232"/>
        <end position="256"/>
    </location>
</feature>
<evidence type="ECO:0000256" key="1">
    <source>
        <dbReference type="ARBA" id="ARBA00004651"/>
    </source>
</evidence>
<keyword evidence="8" id="KW-1185">Reference proteome</keyword>